<evidence type="ECO:0000313" key="3">
    <source>
        <dbReference type="Proteomes" id="UP000018721"/>
    </source>
</evidence>
<comment type="caution">
    <text evidence="2">The sequence shown here is derived from an EMBL/GenBank/DDBJ whole genome shotgun (WGS) entry which is preliminary data.</text>
</comment>
<name>V9FPX1_PHYNI</name>
<evidence type="ECO:0000313" key="2">
    <source>
        <dbReference type="EMBL" id="ETI53116.1"/>
    </source>
</evidence>
<dbReference type="Proteomes" id="UP000018721">
    <property type="component" value="Unassembled WGS sequence"/>
</dbReference>
<feature type="region of interest" description="Disordered" evidence="1">
    <location>
        <begin position="201"/>
        <end position="238"/>
    </location>
</feature>
<dbReference type="AlphaFoldDB" id="V9FPX1"/>
<evidence type="ECO:0000256" key="1">
    <source>
        <dbReference type="SAM" id="MobiDB-lite"/>
    </source>
</evidence>
<sequence>MASTLDILRAERAAQDAEEARPPFVSVNDVRAFIATGSPAPSDNITLEMCWLGATEFNRGWHVELLNRADEEVFEVVEEGLGNIDPARRSKCIFALTIWKSRDDSLNVLNFRKGFSYRFEKVHSLKLLYGNPVGSMQIRGRLCAERLQVCGPQFEQQPVIRRLTDGGISQETSIHPTATAEQGSARNAGVTPNASGDVAAVVKSPCKRKGRKLDGKVDDAETSAGLQPQGTMKKTRYS</sequence>
<dbReference type="HOGENOM" id="CLU_101990_0_0_1"/>
<reference evidence="2 3" key="1">
    <citation type="submission" date="2013-11" db="EMBL/GenBank/DDBJ databases">
        <title>The Genome Sequence of Phytophthora parasitica P1569.</title>
        <authorList>
            <consortium name="The Broad Institute Genomics Platform"/>
            <person name="Russ C."/>
            <person name="Tyler B."/>
            <person name="Panabieres F."/>
            <person name="Shan W."/>
            <person name="Tripathy S."/>
            <person name="Grunwald N."/>
            <person name="Machado M."/>
            <person name="Johnson C.S."/>
            <person name="Arredondo F."/>
            <person name="Hong C."/>
            <person name="Coffey M."/>
            <person name="Young S.K."/>
            <person name="Zeng Q."/>
            <person name="Gargeya S."/>
            <person name="Fitzgerald M."/>
            <person name="Abouelleil A."/>
            <person name="Alvarado L."/>
            <person name="Chapman S.B."/>
            <person name="Gainer-Dewar J."/>
            <person name="Goldberg J."/>
            <person name="Griggs A."/>
            <person name="Gujja S."/>
            <person name="Hansen M."/>
            <person name="Howarth C."/>
            <person name="Imamovic A."/>
            <person name="Ireland A."/>
            <person name="Larimer J."/>
            <person name="McCowan C."/>
            <person name="Murphy C."/>
            <person name="Pearson M."/>
            <person name="Poon T.W."/>
            <person name="Priest M."/>
            <person name="Roberts A."/>
            <person name="Saif S."/>
            <person name="Shea T."/>
            <person name="Sykes S."/>
            <person name="Wortman J."/>
            <person name="Nusbaum C."/>
            <person name="Birren B."/>
        </authorList>
    </citation>
    <scope>NUCLEOTIDE SEQUENCE [LARGE SCALE GENOMIC DNA]</scope>
    <source>
        <strain evidence="2 3">P1569</strain>
    </source>
</reference>
<dbReference type="EMBL" id="ANIZ01000713">
    <property type="protein sequence ID" value="ETI53116.1"/>
    <property type="molecule type" value="Genomic_DNA"/>
</dbReference>
<protein>
    <submittedName>
        <fullName evidence="2">Uncharacterized protein</fullName>
    </submittedName>
</protein>
<proteinExistence type="predicted"/>
<dbReference type="OrthoDB" id="129372at2759"/>
<keyword evidence="3" id="KW-1185">Reference proteome</keyword>
<gene>
    <name evidence="2" type="ORF">F443_03888</name>
</gene>
<organism evidence="2 3">
    <name type="scientific">Phytophthora nicotianae P1569</name>
    <dbReference type="NCBI Taxonomy" id="1317065"/>
    <lineage>
        <taxon>Eukaryota</taxon>
        <taxon>Sar</taxon>
        <taxon>Stramenopiles</taxon>
        <taxon>Oomycota</taxon>
        <taxon>Peronosporomycetes</taxon>
        <taxon>Peronosporales</taxon>
        <taxon>Peronosporaceae</taxon>
        <taxon>Phytophthora</taxon>
    </lineage>
</organism>
<dbReference type="eggNOG" id="ENOG502SVKY">
    <property type="taxonomic scope" value="Eukaryota"/>
</dbReference>
<accession>V9FPX1</accession>